<evidence type="ECO:0000313" key="2">
    <source>
        <dbReference type="Proteomes" id="UP000796880"/>
    </source>
</evidence>
<sequence>MLAGIRNFNEHDIVERRKLYARDRTRRVRFNSNHDLFRSQRADWRDTLSIVSNGKFKSNLNRVVPSREARVSAICCFAGRVAQPARFYGPIKELINEENPAKYRQVLVSEYVGRFYTKGLDEKPSLNYYRL</sequence>
<dbReference type="EMBL" id="VOIH02000001">
    <property type="protein sequence ID" value="KAF3456801.1"/>
    <property type="molecule type" value="Genomic_DNA"/>
</dbReference>
<reference evidence="1" key="1">
    <citation type="submission" date="2020-03" db="EMBL/GenBank/DDBJ databases">
        <title>A high-quality chromosome-level genome assembly of a woody plant with both climbing and erect habits, Rhamnella rubrinervis.</title>
        <authorList>
            <person name="Lu Z."/>
            <person name="Yang Y."/>
            <person name="Zhu X."/>
            <person name="Sun Y."/>
        </authorList>
    </citation>
    <scope>NUCLEOTIDE SEQUENCE</scope>
    <source>
        <strain evidence="1">BYM</strain>
        <tissue evidence="1">Leaf</tissue>
    </source>
</reference>
<name>A0A8K0MS20_9ROSA</name>
<organism evidence="1 2">
    <name type="scientific">Rhamnella rubrinervis</name>
    <dbReference type="NCBI Taxonomy" id="2594499"/>
    <lineage>
        <taxon>Eukaryota</taxon>
        <taxon>Viridiplantae</taxon>
        <taxon>Streptophyta</taxon>
        <taxon>Embryophyta</taxon>
        <taxon>Tracheophyta</taxon>
        <taxon>Spermatophyta</taxon>
        <taxon>Magnoliopsida</taxon>
        <taxon>eudicotyledons</taxon>
        <taxon>Gunneridae</taxon>
        <taxon>Pentapetalae</taxon>
        <taxon>rosids</taxon>
        <taxon>fabids</taxon>
        <taxon>Rosales</taxon>
        <taxon>Rhamnaceae</taxon>
        <taxon>rhamnoid group</taxon>
        <taxon>Rhamneae</taxon>
        <taxon>Rhamnella</taxon>
    </lineage>
</organism>
<dbReference type="OrthoDB" id="288590at2759"/>
<accession>A0A8K0MS20</accession>
<dbReference type="InterPro" id="IPR027443">
    <property type="entry name" value="IPNS-like_sf"/>
</dbReference>
<dbReference type="AlphaFoldDB" id="A0A8K0MS20"/>
<dbReference type="Proteomes" id="UP000796880">
    <property type="component" value="Unassembled WGS sequence"/>
</dbReference>
<keyword evidence="2" id="KW-1185">Reference proteome</keyword>
<gene>
    <name evidence="1" type="ORF">FNV43_RR01455</name>
</gene>
<protein>
    <submittedName>
        <fullName evidence="1">Uncharacterized protein</fullName>
    </submittedName>
</protein>
<evidence type="ECO:0000313" key="1">
    <source>
        <dbReference type="EMBL" id="KAF3456801.1"/>
    </source>
</evidence>
<proteinExistence type="predicted"/>
<dbReference type="Gene3D" id="2.60.120.330">
    <property type="entry name" value="B-lactam Antibiotic, Isopenicillin N Synthase, Chain"/>
    <property type="match status" value="1"/>
</dbReference>
<comment type="caution">
    <text evidence="1">The sequence shown here is derived from an EMBL/GenBank/DDBJ whole genome shotgun (WGS) entry which is preliminary data.</text>
</comment>
<dbReference type="SUPFAM" id="SSF51197">
    <property type="entry name" value="Clavaminate synthase-like"/>
    <property type="match status" value="1"/>
</dbReference>